<dbReference type="PANTHER" id="PTHR42928">
    <property type="entry name" value="TRICARBOXYLATE-BINDING PROTEIN"/>
    <property type="match status" value="1"/>
</dbReference>
<dbReference type="CDD" id="cd07012">
    <property type="entry name" value="PBP2_Bug_TTT"/>
    <property type="match status" value="1"/>
</dbReference>
<dbReference type="Pfam" id="PF03401">
    <property type="entry name" value="TctC"/>
    <property type="match status" value="1"/>
</dbReference>
<evidence type="ECO:0000313" key="3">
    <source>
        <dbReference type="Proteomes" id="UP001524642"/>
    </source>
</evidence>
<name>A0ABT1XBF1_9PROT</name>
<sequence>MHRRTMLAASLGALAGAVPLGRAEAQAFPSRPVRIIVPYAAGQGSDLFARRFAEHFQRQLGQPFVVENRPGAGGNIGSAATARAEPDGHTLLWGTNGTHAGNEFMYANLGFDPVRDFEPVAGILRFGMMLGVAQNGVLRTVPDLIRAAKERPGQVSVGLPSTTARAVLQMIRDKTGADLLPVPYTGSAQALTGLLRGDVQASIDTVTAVLGPIRQGQMAPVAISTESRSESLGNVPTLKELGVDATLEAWNALYAPRGTPAAAVAVLNRVANTALADPAIRAMLVHDGADPLGGRPEDLAALMRRDRAIWEPIVRSLGLAPQ</sequence>
<dbReference type="Proteomes" id="UP001524642">
    <property type="component" value="Unassembled WGS sequence"/>
</dbReference>
<reference evidence="2 3" key="1">
    <citation type="submission" date="2022-06" db="EMBL/GenBank/DDBJ databases">
        <title>Roseomonas CN29.</title>
        <authorList>
            <person name="Cheng Y."/>
            <person name="He X."/>
        </authorList>
    </citation>
    <scope>NUCLEOTIDE SEQUENCE [LARGE SCALE GENOMIC DNA]</scope>
    <source>
        <strain evidence="2 3">CN29</strain>
    </source>
</reference>
<comment type="caution">
    <text evidence="2">The sequence shown here is derived from an EMBL/GenBank/DDBJ whole genome shotgun (WGS) entry which is preliminary data.</text>
</comment>
<dbReference type="Gene3D" id="3.40.190.10">
    <property type="entry name" value="Periplasmic binding protein-like II"/>
    <property type="match status" value="1"/>
</dbReference>
<dbReference type="RefSeq" id="WP_257719109.1">
    <property type="nucleotide sequence ID" value="NZ_JANJOU010000034.1"/>
</dbReference>
<comment type="similarity">
    <text evidence="1">Belongs to the UPF0065 (bug) family.</text>
</comment>
<dbReference type="SUPFAM" id="SSF53850">
    <property type="entry name" value="Periplasmic binding protein-like II"/>
    <property type="match status" value="1"/>
</dbReference>
<gene>
    <name evidence="2" type="ORF">NRP21_25755</name>
</gene>
<proteinExistence type="inferred from homology"/>
<evidence type="ECO:0000256" key="1">
    <source>
        <dbReference type="ARBA" id="ARBA00006987"/>
    </source>
</evidence>
<dbReference type="InterPro" id="IPR005064">
    <property type="entry name" value="BUG"/>
</dbReference>
<dbReference type="Gene3D" id="3.40.190.150">
    <property type="entry name" value="Bordetella uptake gene, domain 1"/>
    <property type="match status" value="1"/>
</dbReference>
<dbReference type="PANTHER" id="PTHR42928:SF5">
    <property type="entry name" value="BLR1237 PROTEIN"/>
    <property type="match status" value="1"/>
</dbReference>
<protein>
    <submittedName>
        <fullName evidence="2">Tripartite tricarboxylate transporter substrate binding protein</fullName>
    </submittedName>
</protein>
<keyword evidence="3" id="KW-1185">Reference proteome</keyword>
<dbReference type="EMBL" id="JANJOU010000034">
    <property type="protein sequence ID" value="MCR0985462.1"/>
    <property type="molecule type" value="Genomic_DNA"/>
</dbReference>
<dbReference type="InterPro" id="IPR042100">
    <property type="entry name" value="Bug_dom1"/>
</dbReference>
<evidence type="ECO:0000313" key="2">
    <source>
        <dbReference type="EMBL" id="MCR0985462.1"/>
    </source>
</evidence>
<organism evidence="2 3">
    <name type="scientific">Roseomonas populi</name>
    <dbReference type="NCBI Taxonomy" id="3121582"/>
    <lineage>
        <taxon>Bacteria</taxon>
        <taxon>Pseudomonadati</taxon>
        <taxon>Pseudomonadota</taxon>
        <taxon>Alphaproteobacteria</taxon>
        <taxon>Acetobacterales</taxon>
        <taxon>Roseomonadaceae</taxon>
        <taxon>Roseomonas</taxon>
    </lineage>
</organism>
<accession>A0ABT1XBF1</accession>
<dbReference type="PIRSF" id="PIRSF017082">
    <property type="entry name" value="YflP"/>
    <property type="match status" value="1"/>
</dbReference>